<sequence>MGTAGRIVHAQKNDAVLSTRPLRKKTRGGPVHIVKLITKYRRRQVVGKTSSEARADGRGSAIPTRIEVAGRNPSARASGWCLRGLRK</sequence>
<protein>
    <submittedName>
        <fullName evidence="1">Uncharacterized protein</fullName>
    </submittedName>
</protein>
<proteinExistence type="predicted"/>
<dbReference type="EMBL" id="AANZ01000012">
    <property type="protein sequence ID" value="EAQ79795.1"/>
    <property type="molecule type" value="Genomic_DNA"/>
</dbReference>
<comment type="caution">
    <text evidence="1">The sequence shown here is derived from an EMBL/GenBank/DDBJ whole genome shotgun (WGS) entry which is preliminary data.</text>
</comment>
<dbReference type="AlphaFoldDB" id="A3ZU93"/>
<dbReference type="HOGENOM" id="CLU_2477142_0_0_0"/>
<name>A3ZU93_9BACT</name>
<organism evidence="1 2">
    <name type="scientific">Blastopirellula marina DSM 3645</name>
    <dbReference type="NCBI Taxonomy" id="314230"/>
    <lineage>
        <taxon>Bacteria</taxon>
        <taxon>Pseudomonadati</taxon>
        <taxon>Planctomycetota</taxon>
        <taxon>Planctomycetia</taxon>
        <taxon>Pirellulales</taxon>
        <taxon>Pirellulaceae</taxon>
        <taxon>Blastopirellula</taxon>
    </lineage>
</organism>
<reference evidence="1 2" key="1">
    <citation type="submission" date="2006-02" db="EMBL/GenBank/DDBJ databases">
        <authorList>
            <person name="Amann R."/>
            <person name="Ferriera S."/>
            <person name="Johnson J."/>
            <person name="Kravitz S."/>
            <person name="Halpern A."/>
            <person name="Remington K."/>
            <person name="Beeson K."/>
            <person name="Tran B."/>
            <person name="Rogers Y.-H."/>
            <person name="Friedman R."/>
            <person name="Venter J.C."/>
        </authorList>
    </citation>
    <scope>NUCLEOTIDE SEQUENCE [LARGE SCALE GENOMIC DNA]</scope>
    <source>
        <strain evidence="1 2">DSM 3645</strain>
    </source>
</reference>
<gene>
    <name evidence="1" type="ORF">DSM3645_21684</name>
</gene>
<evidence type="ECO:0000313" key="1">
    <source>
        <dbReference type="EMBL" id="EAQ79795.1"/>
    </source>
</evidence>
<evidence type="ECO:0000313" key="2">
    <source>
        <dbReference type="Proteomes" id="UP000004358"/>
    </source>
</evidence>
<dbReference type="Proteomes" id="UP000004358">
    <property type="component" value="Unassembled WGS sequence"/>
</dbReference>
<accession>A3ZU93</accession>